<evidence type="ECO:0000256" key="1">
    <source>
        <dbReference type="SAM" id="Phobius"/>
    </source>
</evidence>
<proteinExistence type="predicted"/>
<keyword evidence="3" id="KW-1185">Reference proteome</keyword>
<dbReference type="EMBL" id="JAEUAH010000013">
    <property type="protein sequence ID" value="MBM0650967.1"/>
    <property type="molecule type" value="Genomic_DNA"/>
</dbReference>
<reference evidence="2 3" key="1">
    <citation type="submission" date="2021-01" db="EMBL/GenBank/DDBJ databases">
        <title>Evidence that Capnocytophaga endodontalis is a later homotypic synonym for Capnocytophaga genospecies AHN8471, and request for opinion on proposed recognition of strain AHN8471 as type strain of the species.</title>
        <authorList>
            <person name="Nicholson A.C."/>
            <person name="Hopper C.L."/>
            <person name="Gulvik C.A."/>
            <person name="Mcquiston J.R."/>
            <person name="Lau E.F."/>
        </authorList>
    </citation>
    <scope>NUCLEOTIDE SEQUENCE [LARGE SCALE GENOMIC DNA]</scope>
    <source>
        <strain evidence="2 3">AHN9576</strain>
    </source>
</reference>
<dbReference type="RefSeq" id="WP_203093415.1">
    <property type="nucleotide sequence ID" value="NZ_JAESPH010000004.1"/>
</dbReference>
<dbReference type="Proteomes" id="UP000603506">
    <property type="component" value="Unassembled WGS sequence"/>
</dbReference>
<evidence type="ECO:0008006" key="4">
    <source>
        <dbReference type="Google" id="ProtNLM"/>
    </source>
</evidence>
<keyword evidence="1" id="KW-1133">Transmembrane helix</keyword>
<evidence type="ECO:0000313" key="3">
    <source>
        <dbReference type="Proteomes" id="UP000603506"/>
    </source>
</evidence>
<feature type="transmembrane region" description="Helical" evidence="1">
    <location>
        <begin position="9"/>
        <end position="28"/>
    </location>
</feature>
<evidence type="ECO:0000313" key="2">
    <source>
        <dbReference type="EMBL" id="MBM0650967.1"/>
    </source>
</evidence>
<sequence length="106" mass="12209">MRTEEKKTGCILVPMFLALVGVLLFGMIKEDFLKSQGYDKKVEIINISTSKDNRYIFVYLSNNEVIQANRFWESYQFQIGDSIFIRHNEEGKPIYAGNPNGLPGNR</sequence>
<comment type="caution">
    <text evidence="2">The sequence shown here is derived from an EMBL/GenBank/DDBJ whole genome shotgun (WGS) entry which is preliminary data.</text>
</comment>
<keyword evidence="1" id="KW-0812">Transmembrane</keyword>
<name>A0ABS1YX17_9FLAO</name>
<protein>
    <recommendedName>
        <fullName evidence="4">DUF3592 domain-containing protein</fullName>
    </recommendedName>
</protein>
<keyword evidence="1" id="KW-0472">Membrane</keyword>
<accession>A0ABS1YX17</accession>
<gene>
    <name evidence="2" type="ORF">JNB19_09425</name>
</gene>
<organism evidence="2 3">
    <name type="scientific">Capnocytophaga genosp. AHN8471</name>
    <dbReference type="NCBI Taxonomy" id="327574"/>
    <lineage>
        <taxon>Bacteria</taxon>
        <taxon>Pseudomonadati</taxon>
        <taxon>Bacteroidota</taxon>
        <taxon>Flavobacteriia</taxon>
        <taxon>Flavobacteriales</taxon>
        <taxon>Flavobacteriaceae</taxon>
        <taxon>Capnocytophaga</taxon>
    </lineage>
</organism>